<keyword evidence="1" id="KW-0812">Transmembrane</keyword>
<feature type="transmembrane region" description="Helical" evidence="1">
    <location>
        <begin position="50"/>
        <end position="67"/>
    </location>
</feature>
<feature type="domain" description="DUF374" evidence="2">
    <location>
        <begin position="66"/>
        <end position="134"/>
    </location>
</feature>
<keyword evidence="1" id="KW-1133">Transmembrane helix</keyword>
<accession>A0A2D3WDQ6</accession>
<evidence type="ECO:0000313" key="4">
    <source>
        <dbReference type="Proteomes" id="UP000231638"/>
    </source>
</evidence>
<evidence type="ECO:0000259" key="2">
    <source>
        <dbReference type="Pfam" id="PF04028"/>
    </source>
</evidence>
<sequence>MANWFSKKNRRALLVRVAPPVVYLLTKILFATCKKVLHEEINGADTPSIYAAWHGDILALIFGYMYYAKQIKVDAIISRHSDGEMIARVVELAGAQTIRGSSSKGGSTVLRAALRSLKNGRDVAITPDGPRGPRYSVADGVVILAQMRHAPIIAVNCRPSSFWTMNSWDAFCIPKPFSTLHFYYSNPFYVDGLSLEEAKALIQRELLVHAANV</sequence>
<reference evidence="3 4" key="1">
    <citation type="journal article" date="2017" name="Front. Microbiol.">
        <title>Comparative Genomic Analysis of the Class Epsilonproteobacteria and Proposed Reclassification to Epsilonbacteraeota (phyl. nov.).</title>
        <authorList>
            <person name="Waite D.W."/>
            <person name="Vanwonterghem I."/>
            <person name="Rinke C."/>
            <person name="Parks D.H."/>
            <person name="Zhang Y."/>
            <person name="Takai K."/>
            <person name="Sievert S.M."/>
            <person name="Simon J."/>
            <person name="Campbell B.J."/>
            <person name="Hanson T.E."/>
            <person name="Woyke T."/>
            <person name="Klotz M.G."/>
            <person name="Hugenholtz P."/>
        </authorList>
    </citation>
    <scope>NUCLEOTIDE SEQUENCE [LARGE SCALE GENOMIC DNA]</scope>
    <source>
        <strain evidence="3">UBA11420</strain>
    </source>
</reference>
<evidence type="ECO:0000256" key="1">
    <source>
        <dbReference type="SAM" id="Phobius"/>
    </source>
</evidence>
<comment type="caution">
    <text evidence="3">The sequence shown here is derived from an EMBL/GenBank/DDBJ whole genome shotgun (WGS) entry which is preliminary data.</text>
</comment>
<organism evidence="3 4">
    <name type="scientific">Sulfurospirillum cavolei</name>
    <dbReference type="NCBI Taxonomy" id="366522"/>
    <lineage>
        <taxon>Bacteria</taxon>
        <taxon>Pseudomonadati</taxon>
        <taxon>Campylobacterota</taxon>
        <taxon>Epsilonproteobacteria</taxon>
        <taxon>Campylobacterales</taxon>
        <taxon>Sulfurospirillaceae</taxon>
        <taxon>Sulfurospirillum</taxon>
    </lineage>
</organism>
<dbReference type="CDD" id="cd07983">
    <property type="entry name" value="LPLAT_DUF374-like"/>
    <property type="match status" value="1"/>
</dbReference>
<dbReference type="EMBL" id="DLUG01000071">
    <property type="protein sequence ID" value="DAB36867.1"/>
    <property type="molecule type" value="Genomic_DNA"/>
</dbReference>
<proteinExistence type="predicted"/>
<keyword evidence="1" id="KW-0472">Membrane</keyword>
<dbReference type="AlphaFoldDB" id="A0A2D3WDQ6"/>
<protein>
    <recommendedName>
        <fullName evidence="2">DUF374 domain-containing protein</fullName>
    </recommendedName>
</protein>
<gene>
    <name evidence="3" type="ORF">CFH80_02565</name>
</gene>
<dbReference type="InterPro" id="IPR007172">
    <property type="entry name" value="DUF374"/>
</dbReference>
<evidence type="ECO:0000313" key="3">
    <source>
        <dbReference type="EMBL" id="DAB36867.1"/>
    </source>
</evidence>
<dbReference type="Proteomes" id="UP000231638">
    <property type="component" value="Unassembled WGS sequence"/>
</dbReference>
<name>A0A2D3WDQ6_9BACT</name>
<feature type="transmembrane region" description="Helical" evidence="1">
    <location>
        <begin position="12"/>
        <end position="30"/>
    </location>
</feature>
<dbReference type="STRING" id="366522.GCA_001548055_02261"/>
<dbReference type="Pfam" id="PF04028">
    <property type="entry name" value="DUF374"/>
    <property type="match status" value="1"/>
</dbReference>